<dbReference type="SMART" id="SM00833">
    <property type="entry name" value="CobW_C"/>
    <property type="match status" value="1"/>
</dbReference>
<organism evidence="11 12">
    <name type="scientific">Spirodela intermedia</name>
    <name type="common">Intermediate duckweed</name>
    <dbReference type="NCBI Taxonomy" id="51605"/>
    <lineage>
        <taxon>Eukaryota</taxon>
        <taxon>Viridiplantae</taxon>
        <taxon>Streptophyta</taxon>
        <taxon>Embryophyta</taxon>
        <taxon>Tracheophyta</taxon>
        <taxon>Spermatophyta</taxon>
        <taxon>Magnoliopsida</taxon>
        <taxon>Liliopsida</taxon>
        <taxon>Araceae</taxon>
        <taxon>Lemnoideae</taxon>
        <taxon>Spirodela</taxon>
    </lineage>
</organism>
<dbReference type="GO" id="GO:0005737">
    <property type="term" value="C:cytoplasm"/>
    <property type="evidence" value="ECO:0007669"/>
    <property type="project" value="TreeGrafter"/>
</dbReference>
<dbReference type="InterPro" id="IPR036627">
    <property type="entry name" value="CobW-likC_sf"/>
</dbReference>
<dbReference type="Gene3D" id="3.30.1220.10">
    <property type="entry name" value="CobW-like, C-terminal domain"/>
    <property type="match status" value="1"/>
</dbReference>
<feature type="domain" description="CobW C-terminal" evidence="9">
    <location>
        <begin position="285"/>
        <end position="381"/>
    </location>
</feature>
<dbReference type="InterPro" id="IPR051316">
    <property type="entry name" value="Zinc-reg_GTPase_activator"/>
</dbReference>
<dbReference type="InterPro" id="IPR027417">
    <property type="entry name" value="P-loop_NTPase"/>
</dbReference>
<dbReference type="Pfam" id="PF02492">
    <property type="entry name" value="cobW"/>
    <property type="match status" value="1"/>
</dbReference>
<evidence type="ECO:0000259" key="9">
    <source>
        <dbReference type="SMART" id="SM00833"/>
    </source>
</evidence>
<keyword evidence="5" id="KW-0143">Chaperone</keyword>
<dbReference type="PANTHER" id="PTHR13748:SF31">
    <property type="entry name" value="ZINC-REGULATED GTPASE METALLOPROTEIN ACTIVATOR 1A-RELATED"/>
    <property type="match status" value="1"/>
</dbReference>
<keyword evidence="2" id="KW-0378">Hydrolase</keyword>
<comment type="catalytic activity">
    <reaction evidence="7">
        <text>GTP + H2O = GDP + phosphate + H(+)</text>
        <dbReference type="Rhea" id="RHEA:19669"/>
        <dbReference type="ChEBI" id="CHEBI:15377"/>
        <dbReference type="ChEBI" id="CHEBI:15378"/>
        <dbReference type="ChEBI" id="CHEBI:37565"/>
        <dbReference type="ChEBI" id="CHEBI:43474"/>
        <dbReference type="ChEBI" id="CHEBI:58189"/>
    </reaction>
    <physiologicalReaction direction="left-to-right" evidence="7">
        <dbReference type="Rhea" id="RHEA:19670"/>
    </physiologicalReaction>
</comment>
<dbReference type="SUPFAM" id="SSF52540">
    <property type="entry name" value="P-loop containing nucleoside triphosphate hydrolases"/>
    <property type="match status" value="1"/>
</dbReference>
<dbReference type="EMBL" id="LR743597">
    <property type="protein sequence ID" value="CAA2628108.1"/>
    <property type="molecule type" value="Genomic_DNA"/>
</dbReference>
<evidence type="ECO:0000256" key="2">
    <source>
        <dbReference type="ARBA" id="ARBA00022801"/>
    </source>
</evidence>
<keyword evidence="1" id="KW-0547">Nucleotide-binding</keyword>
<keyword evidence="3" id="KW-0862">Zinc</keyword>
<dbReference type="InterPro" id="IPR011629">
    <property type="entry name" value="CobW-like_C"/>
</dbReference>
<proteinExistence type="inferred from homology"/>
<evidence type="ECO:0000313" key="12">
    <source>
        <dbReference type="Proteomes" id="UP000663760"/>
    </source>
</evidence>
<feature type="region of interest" description="Disordered" evidence="8">
    <location>
        <begin position="1"/>
        <end position="40"/>
    </location>
</feature>
<dbReference type="OrthoDB" id="258627at2759"/>
<sequence>MEVVDEDSPPLAVLIGETSETRPAESLGKPEEYSRGTEGGPPVGVTVITGYLGAGKSTLVNYVLNGKHGKRIAVILNEFGEEIGVERAMINEGEGGAVIEEWVELANGCVCCTVKHSLVQALEELVQRKERLDHILLETTGLANPAPLASILWLDDQLESAVKLDSIITVVDAKNLRQQIDEYRYSSSFPEAYTQIAYADIIILNKVDLVSPDELGLATSHYVEDLEKDIRNINSLATVIRSVRCQVDLSKILECQAYDASHIAHQKALLEDSKSLSSFIHDYSIRTLCICEDQQVDLNKVYLWLEEVLWEKKSDVDIYRCKGILSVHDSDQLHTLQAVKELFEIIPLRAWREGEKKVSRIVFIGHNLDENTLRLSLRACTIVD</sequence>
<evidence type="ECO:0000313" key="11">
    <source>
        <dbReference type="EMBL" id="CAA7404195.1"/>
    </source>
</evidence>
<dbReference type="SUPFAM" id="SSF90002">
    <property type="entry name" value="Hypothetical protein YjiA, C-terminal domain"/>
    <property type="match status" value="1"/>
</dbReference>
<dbReference type="CDD" id="cd03112">
    <property type="entry name" value="CobW-like"/>
    <property type="match status" value="1"/>
</dbReference>
<dbReference type="Proteomes" id="UP000663760">
    <property type="component" value="Chromosome 10"/>
</dbReference>
<dbReference type="GO" id="GO:0016787">
    <property type="term" value="F:hydrolase activity"/>
    <property type="evidence" value="ECO:0007669"/>
    <property type="project" value="UniProtKB-KW"/>
</dbReference>
<reference evidence="11" key="1">
    <citation type="submission" date="2020-02" db="EMBL/GenBank/DDBJ databases">
        <authorList>
            <person name="Scholz U."/>
            <person name="Mascher M."/>
            <person name="Fiebig A."/>
        </authorList>
    </citation>
    <scope>NUCLEOTIDE SEQUENCE</scope>
</reference>
<evidence type="ECO:0000256" key="5">
    <source>
        <dbReference type="ARBA" id="ARBA00023186"/>
    </source>
</evidence>
<accession>A0A7I8L4J2</accession>
<evidence type="ECO:0000256" key="1">
    <source>
        <dbReference type="ARBA" id="ARBA00022741"/>
    </source>
</evidence>
<evidence type="ECO:0000256" key="7">
    <source>
        <dbReference type="ARBA" id="ARBA00049117"/>
    </source>
</evidence>
<evidence type="ECO:0000256" key="6">
    <source>
        <dbReference type="ARBA" id="ARBA00034320"/>
    </source>
</evidence>
<dbReference type="EMBL" id="LR746273">
    <property type="protein sequence ID" value="CAA7404195.1"/>
    <property type="molecule type" value="Genomic_DNA"/>
</dbReference>
<protein>
    <recommendedName>
        <fullName evidence="9">CobW C-terminal domain-containing protein</fullName>
    </recommendedName>
</protein>
<dbReference type="Gene3D" id="3.40.50.300">
    <property type="entry name" value="P-loop containing nucleotide triphosphate hydrolases"/>
    <property type="match status" value="1"/>
</dbReference>
<gene>
    <name evidence="10" type="ORF">SI7747_10013756</name>
    <name evidence="11" type="ORF">SI8410_10014873</name>
</gene>
<feature type="compositionally biased region" description="Basic and acidic residues" evidence="8">
    <location>
        <begin position="19"/>
        <end position="35"/>
    </location>
</feature>
<dbReference type="InterPro" id="IPR003495">
    <property type="entry name" value="CobW/HypB/UreG_nucleotide-bd"/>
</dbReference>
<evidence type="ECO:0000313" key="10">
    <source>
        <dbReference type="EMBL" id="CAA2628108.1"/>
    </source>
</evidence>
<name>A0A7I8L4J2_SPIIN</name>
<comment type="similarity">
    <text evidence="6">Belongs to the SIMIBI class G3E GTPase family. ZNG1 subfamily.</text>
</comment>
<evidence type="ECO:0000256" key="3">
    <source>
        <dbReference type="ARBA" id="ARBA00022833"/>
    </source>
</evidence>
<evidence type="ECO:0000256" key="8">
    <source>
        <dbReference type="SAM" id="MobiDB-lite"/>
    </source>
</evidence>
<evidence type="ECO:0000256" key="4">
    <source>
        <dbReference type="ARBA" id="ARBA00023134"/>
    </source>
</evidence>
<dbReference type="GO" id="GO:0005525">
    <property type="term" value="F:GTP binding"/>
    <property type="evidence" value="ECO:0007669"/>
    <property type="project" value="UniProtKB-KW"/>
</dbReference>
<keyword evidence="12" id="KW-1185">Reference proteome</keyword>
<dbReference type="PANTHER" id="PTHR13748">
    <property type="entry name" value="COBW-RELATED"/>
    <property type="match status" value="1"/>
</dbReference>
<keyword evidence="4" id="KW-0342">GTP-binding</keyword>
<dbReference type="AlphaFoldDB" id="A0A7I8L4J2"/>
<dbReference type="Pfam" id="PF07683">
    <property type="entry name" value="CobW_C"/>
    <property type="match status" value="1"/>
</dbReference>